<keyword evidence="2" id="KW-1185">Reference proteome</keyword>
<dbReference type="AlphaFoldDB" id="A0A7W5AIB9"/>
<reference evidence="1 2" key="1">
    <citation type="submission" date="2020-08" db="EMBL/GenBank/DDBJ databases">
        <title>Genomic Encyclopedia of Type Strains, Phase III (KMG-III): the genomes of soil and plant-associated and newly described type strains.</title>
        <authorList>
            <person name="Whitman W."/>
        </authorList>
    </citation>
    <scope>NUCLEOTIDE SEQUENCE [LARGE SCALE GENOMIC DNA]</scope>
    <source>
        <strain evidence="1 2">CECT 3287</strain>
    </source>
</reference>
<organism evidence="1 2">
    <name type="scientific">Actinoplanes campanulatus</name>
    <dbReference type="NCBI Taxonomy" id="113559"/>
    <lineage>
        <taxon>Bacteria</taxon>
        <taxon>Bacillati</taxon>
        <taxon>Actinomycetota</taxon>
        <taxon>Actinomycetes</taxon>
        <taxon>Micromonosporales</taxon>
        <taxon>Micromonosporaceae</taxon>
        <taxon>Actinoplanes</taxon>
    </lineage>
</organism>
<protein>
    <submittedName>
        <fullName evidence="1">Uncharacterized protein</fullName>
    </submittedName>
</protein>
<dbReference type="EMBL" id="JACHXF010000009">
    <property type="protein sequence ID" value="MBB3096813.1"/>
    <property type="molecule type" value="Genomic_DNA"/>
</dbReference>
<sequence>MRLIELAMASALTVSIGGVSYVAVNPAKLEGRAQVVADQATCRTVETAIMGYVMNNGVEPTSVRQLGDYVSGDISRYRIVGGRAAGPGCKA</sequence>
<accession>A0A7W5AIB9</accession>
<proteinExistence type="predicted"/>
<name>A0A7W5AIB9_9ACTN</name>
<gene>
    <name evidence="1" type="ORF">FHR83_004487</name>
</gene>
<evidence type="ECO:0000313" key="1">
    <source>
        <dbReference type="EMBL" id="MBB3096813.1"/>
    </source>
</evidence>
<evidence type="ECO:0000313" key="2">
    <source>
        <dbReference type="Proteomes" id="UP000590749"/>
    </source>
</evidence>
<comment type="caution">
    <text evidence="1">The sequence shown here is derived from an EMBL/GenBank/DDBJ whole genome shotgun (WGS) entry which is preliminary data.</text>
</comment>
<dbReference type="Proteomes" id="UP000590749">
    <property type="component" value="Unassembled WGS sequence"/>
</dbReference>